<protein>
    <submittedName>
        <fullName evidence="2">Lipase maturation factor family protein</fullName>
    </submittedName>
</protein>
<organism evidence="2 3">
    <name type="scientific">Streptomyces hainanensis</name>
    <dbReference type="NCBI Taxonomy" id="402648"/>
    <lineage>
        <taxon>Bacteria</taxon>
        <taxon>Bacillati</taxon>
        <taxon>Actinomycetota</taxon>
        <taxon>Actinomycetes</taxon>
        <taxon>Kitasatosporales</taxon>
        <taxon>Streptomycetaceae</taxon>
        <taxon>Streptomyces</taxon>
    </lineage>
</organism>
<sequence>MDWIAAPDYWLSRLVVQRGLALIYLLAFLSAIREFPALAGERGLTPAPAFLRAVPSRL</sequence>
<keyword evidence="1" id="KW-1133">Transmembrane helix</keyword>
<proteinExistence type="predicted"/>
<keyword evidence="1" id="KW-0812">Transmembrane</keyword>
<keyword evidence="1" id="KW-0472">Membrane</keyword>
<accession>A0A4V2Y298</accession>
<comment type="caution">
    <text evidence="2">The sequence shown here is derived from an EMBL/GenBank/DDBJ whole genome shotgun (WGS) entry which is preliminary data.</text>
</comment>
<reference evidence="2 3" key="1">
    <citation type="submission" date="2019-03" db="EMBL/GenBank/DDBJ databases">
        <title>Draft genome sequences of novel Actinobacteria.</title>
        <authorList>
            <person name="Sahin N."/>
            <person name="Ay H."/>
            <person name="Saygin H."/>
        </authorList>
    </citation>
    <scope>NUCLEOTIDE SEQUENCE [LARGE SCALE GENOMIC DNA]</scope>
    <source>
        <strain evidence="2 3">DSM 41900</strain>
    </source>
</reference>
<dbReference type="Proteomes" id="UP000295345">
    <property type="component" value="Unassembled WGS sequence"/>
</dbReference>
<dbReference type="AlphaFoldDB" id="A0A4V2Y298"/>
<feature type="non-terminal residue" evidence="2">
    <location>
        <position position="58"/>
    </location>
</feature>
<gene>
    <name evidence="2" type="ORF">E1283_23125</name>
</gene>
<evidence type="ECO:0000313" key="3">
    <source>
        <dbReference type="Proteomes" id="UP000295345"/>
    </source>
</evidence>
<keyword evidence="3" id="KW-1185">Reference proteome</keyword>
<dbReference type="EMBL" id="SMKI01000272">
    <property type="protein sequence ID" value="TDC71755.1"/>
    <property type="molecule type" value="Genomic_DNA"/>
</dbReference>
<name>A0A4V2Y298_9ACTN</name>
<evidence type="ECO:0000256" key="1">
    <source>
        <dbReference type="SAM" id="Phobius"/>
    </source>
</evidence>
<feature type="transmembrane region" description="Helical" evidence="1">
    <location>
        <begin position="15"/>
        <end position="32"/>
    </location>
</feature>
<evidence type="ECO:0000313" key="2">
    <source>
        <dbReference type="EMBL" id="TDC71755.1"/>
    </source>
</evidence>